<dbReference type="PRINTS" id="PR00080">
    <property type="entry name" value="SDRFAMILY"/>
</dbReference>
<dbReference type="PRINTS" id="PR00081">
    <property type="entry name" value="GDHRDH"/>
</dbReference>
<dbReference type="eggNOG" id="COG1028">
    <property type="taxonomic scope" value="Bacteria"/>
</dbReference>
<dbReference type="STRING" id="1208919.CDSE_0741"/>
<evidence type="ECO:0000256" key="1">
    <source>
        <dbReference type="ARBA" id="ARBA00006484"/>
    </source>
</evidence>
<accession>M1LS96</accession>
<dbReference type="GO" id="GO:0004316">
    <property type="term" value="F:3-oxoacyl-[acyl-carrier-protein] reductase (NADPH) activity"/>
    <property type="evidence" value="ECO:0007669"/>
    <property type="project" value="UniProtKB-EC"/>
</dbReference>
<dbReference type="AlphaFoldDB" id="M1LS96"/>
<dbReference type="InterPro" id="IPR020904">
    <property type="entry name" value="Sc_DH/Rdtase_CS"/>
</dbReference>
<dbReference type="RefSeq" id="WP_015396422.1">
    <property type="nucleotide sequence ID" value="NC_020294.1"/>
</dbReference>
<dbReference type="InterPro" id="IPR036291">
    <property type="entry name" value="NAD(P)-bd_dom_sf"/>
</dbReference>
<dbReference type="InterPro" id="IPR050259">
    <property type="entry name" value="SDR"/>
</dbReference>
<evidence type="ECO:0000313" key="4">
    <source>
        <dbReference type="Proteomes" id="UP000011547"/>
    </source>
</evidence>
<protein>
    <submittedName>
        <fullName evidence="3">3-oxoacyl-[acyl-carrier protein] reductase</fullName>
        <ecNumber evidence="3">1.1.1.100</ecNumber>
    </submittedName>
</protein>
<keyword evidence="4" id="KW-1185">Reference proteome</keyword>
<dbReference type="Gene3D" id="3.40.50.720">
    <property type="entry name" value="NAD(P)-binding Rossmann-like Domain"/>
    <property type="match status" value="1"/>
</dbReference>
<evidence type="ECO:0000313" key="3">
    <source>
        <dbReference type="EMBL" id="AGF47011.1"/>
    </source>
</evidence>
<dbReference type="PANTHER" id="PTHR42879">
    <property type="entry name" value="3-OXOACYL-(ACYL-CARRIER-PROTEIN) REDUCTASE"/>
    <property type="match status" value="1"/>
</dbReference>
<reference evidence="3 4" key="1">
    <citation type="journal article" date="2013" name="Genome Biol. Evol.">
        <title>Genome evolution and phylogenomic analysis of candidatus kinetoplastibacterium, the betaproteobacterial endosymbionts of strigomonas and angomonas.</title>
        <authorList>
            <person name="Alves J.M."/>
            <person name="Serrano M.G."/>
            <person name="Maia da Silva F."/>
            <person name="Voegtly L.J."/>
            <person name="Matveyev A.V."/>
            <person name="Teixeira M.M."/>
            <person name="Camargo E.P."/>
            <person name="Buck G.A."/>
        </authorList>
    </citation>
    <scope>NUCLEOTIDE SEQUENCE [LARGE SCALE GENOMIC DNA]</scope>
    <source>
        <strain evidence="3 4">TCC079E</strain>
    </source>
</reference>
<dbReference type="FunFam" id="3.40.50.720:FF:000173">
    <property type="entry name" value="3-oxoacyl-[acyl-carrier protein] reductase"/>
    <property type="match status" value="1"/>
</dbReference>
<proteinExistence type="inferred from homology"/>
<dbReference type="KEGG" id="kde:CDSE_0741"/>
<sequence length="245" mass="26437">MGLKGKIVLVTGASRGIGKAIATRFSEEEAVVIGTATTKTGVDILNNELNPLGGRGMILNLMDDNSCSVFIKEIIKEGIYPNILINNAGVTKDSLSIRMKDSDWDNVINTNLTSVFRLSRGLIPYMIKSRWGRIINITSIIGSIGNVGQSNYAASKAGVEAMSRVMAKEFASRGITVNCIAPGFIDTDMTRSINKENIDYLSSQIPMGRLGNVDDIAYSALFLASDKASYINGITLHVNGGMYMQ</sequence>
<organism evidence="3 4">
    <name type="scientific">Candidatus Kinetoplastidibacterium desouzai TCC079E</name>
    <dbReference type="NCBI Taxonomy" id="1208919"/>
    <lineage>
        <taxon>Bacteria</taxon>
        <taxon>Pseudomonadati</taxon>
        <taxon>Pseudomonadota</taxon>
        <taxon>Betaproteobacteria</taxon>
        <taxon>Candidatus Kinetoplastidibacterium</taxon>
    </lineage>
</organism>
<dbReference type="GO" id="GO:0032787">
    <property type="term" value="P:monocarboxylic acid metabolic process"/>
    <property type="evidence" value="ECO:0007669"/>
    <property type="project" value="UniProtKB-ARBA"/>
</dbReference>
<dbReference type="PROSITE" id="PS00061">
    <property type="entry name" value="ADH_SHORT"/>
    <property type="match status" value="1"/>
</dbReference>
<dbReference type="InterPro" id="IPR002347">
    <property type="entry name" value="SDR_fam"/>
</dbReference>
<dbReference type="Proteomes" id="UP000011547">
    <property type="component" value="Chromosome"/>
</dbReference>
<comment type="similarity">
    <text evidence="1">Belongs to the short-chain dehydrogenases/reductases (SDR) family.</text>
</comment>
<dbReference type="PATRIC" id="fig|1208919.3.peg.451"/>
<dbReference type="OrthoDB" id="9804774at2"/>
<dbReference type="EC" id="1.1.1.100" evidence="3"/>
<dbReference type="EMBL" id="CP003803">
    <property type="protein sequence ID" value="AGF47011.1"/>
    <property type="molecule type" value="Genomic_DNA"/>
</dbReference>
<dbReference type="NCBIfam" id="NF004197">
    <property type="entry name" value="PRK05653.1-1"/>
    <property type="match status" value="1"/>
</dbReference>
<dbReference type="PANTHER" id="PTHR42879:SF2">
    <property type="entry name" value="3-OXOACYL-[ACYL-CARRIER-PROTEIN] REDUCTASE FABG"/>
    <property type="match status" value="1"/>
</dbReference>
<dbReference type="SUPFAM" id="SSF51735">
    <property type="entry name" value="NAD(P)-binding Rossmann-fold domains"/>
    <property type="match status" value="1"/>
</dbReference>
<keyword evidence="2 3" id="KW-0560">Oxidoreductase</keyword>
<evidence type="ECO:0000256" key="2">
    <source>
        <dbReference type="ARBA" id="ARBA00023002"/>
    </source>
</evidence>
<gene>
    <name evidence="3" type="ORF">CDSE_0741</name>
</gene>
<dbReference type="NCBIfam" id="NF009466">
    <property type="entry name" value="PRK12826.1-2"/>
    <property type="match status" value="1"/>
</dbReference>
<dbReference type="HOGENOM" id="CLU_010194_1_3_4"/>
<dbReference type="Pfam" id="PF13561">
    <property type="entry name" value="adh_short_C2"/>
    <property type="match status" value="1"/>
</dbReference>
<name>M1LS96_9PROT</name>